<dbReference type="GO" id="GO:0038024">
    <property type="term" value="F:cargo receptor activity"/>
    <property type="evidence" value="ECO:0007669"/>
    <property type="project" value="TreeGrafter"/>
</dbReference>
<dbReference type="EMBL" id="KV926015">
    <property type="protein sequence ID" value="PIO35156.1"/>
    <property type="molecule type" value="Genomic_DNA"/>
</dbReference>
<dbReference type="GO" id="GO:0090090">
    <property type="term" value="P:negative regulation of canonical Wnt signaling pathway"/>
    <property type="evidence" value="ECO:0007669"/>
    <property type="project" value="TreeGrafter"/>
</dbReference>
<evidence type="ECO:0000313" key="3">
    <source>
        <dbReference type="Proteomes" id="UP000228934"/>
    </source>
</evidence>
<keyword evidence="3" id="KW-1185">Reference proteome</keyword>
<dbReference type="GO" id="GO:0035615">
    <property type="term" value="F:clathrin adaptor activity"/>
    <property type="evidence" value="ECO:0007669"/>
    <property type="project" value="TreeGrafter"/>
</dbReference>
<proteinExistence type="predicted"/>
<reference evidence="3" key="1">
    <citation type="journal article" date="2017" name="Nat. Commun.">
        <title>The North American bullfrog draft genome provides insight into hormonal regulation of long noncoding RNA.</title>
        <authorList>
            <person name="Hammond S.A."/>
            <person name="Warren R.L."/>
            <person name="Vandervalk B.P."/>
            <person name="Kucuk E."/>
            <person name="Khan H."/>
            <person name="Gibb E.A."/>
            <person name="Pandoh P."/>
            <person name="Kirk H."/>
            <person name="Zhao Y."/>
            <person name="Jones M."/>
            <person name="Mungall A.J."/>
            <person name="Coope R."/>
            <person name="Pleasance S."/>
            <person name="Moore R.A."/>
            <person name="Holt R.A."/>
            <person name="Round J.M."/>
            <person name="Ohora S."/>
            <person name="Walle B.V."/>
            <person name="Veldhoen N."/>
            <person name="Helbing C.C."/>
            <person name="Birol I."/>
        </authorList>
    </citation>
    <scope>NUCLEOTIDE SEQUENCE [LARGE SCALE GENOMIC DNA]</scope>
</reference>
<dbReference type="PANTHER" id="PTHR47695:SF5">
    <property type="entry name" value="DISABLED HOMOLOG 2"/>
    <property type="match status" value="1"/>
</dbReference>
<sequence length="165" mass="18071">MVSWNQPAHFVVPPPVQNPPLWNQPVSVQPPGWTQAPSNPFQMNIFPPRPPTLPSGLIQSGPIISSPPQLPPRPAPVKESPKKESDAFTALDPLGEKEKKNVKDMFKDYQLAKPPAVPARRGEHQNNSSSTSGAFSNYFSSKVGIPQEIADHDDHDISQLSSKIN</sequence>
<organism evidence="2 3">
    <name type="scientific">Aquarana catesbeiana</name>
    <name type="common">American bullfrog</name>
    <name type="synonym">Rana catesbeiana</name>
    <dbReference type="NCBI Taxonomy" id="8400"/>
    <lineage>
        <taxon>Eukaryota</taxon>
        <taxon>Metazoa</taxon>
        <taxon>Chordata</taxon>
        <taxon>Craniata</taxon>
        <taxon>Vertebrata</taxon>
        <taxon>Euteleostomi</taxon>
        <taxon>Amphibia</taxon>
        <taxon>Batrachia</taxon>
        <taxon>Anura</taxon>
        <taxon>Neobatrachia</taxon>
        <taxon>Ranoidea</taxon>
        <taxon>Ranidae</taxon>
        <taxon>Aquarana</taxon>
    </lineage>
</organism>
<feature type="region of interest" description="Disordered" evidence="1">
    <location>
        <begin position="113"/>
        <end position="137"/>
    </location>
</feature>
<protein>
    <submittedName>
        <fullName evidence="2">Uncharacterized protein</fullName>
    </submittedName>
</protein>
<dbReference type="OrthoDB" id="10069833at2759"/>
<gene>
    <name evidence="2" type="ORF">AB205_0128040</name>
</gene>
<dbReference type="GO" id="GO:0005737">
    <property type="term" value="C:cytoplasm"/>
    <property type="evidence" value="ECO:0007669"/>
    <property type="project" value="TreeGrafter"/>
</dbReference>
<feature type="compositionally biased region" description="Low complexity" evidence="1">
    <location>
        <begin position="54"/>
        <end position="67"/>
    </location>
</feature>
<dbReference type="AlphaFoldDB" id="A0A2G9S4V0"/>
<accession>A0A2G9S4V0</accession>
<dbReference type="GO" id="GO:0010718">
    <property type="term" value="P:positive regulation of epithelial to mesenchymal transition"/>
    <property type="evidence" value="ECO:0007669"/>
    <property type="project" value="TreeGrafter"/>
</dbReference>
<dbReference type="GO" id="GO:0045807">
    <property type="term" value="P:positive regulation of endocytosis"/>
    <property type="evidence" value="ECO:0007669"/>
    <property type="project" value="TreeGrafter"/>
</dbReference>
<feature type="compositionally biased region" description="Polar residues" evidence="1">
    <location>
        <begin position="125"/>
        <end position="137"/>
    </location>
</feature>
<dbReference type="GO" id="GO:0006898">
    <property type="term" value="P:receptor-mediated endocytosis"/>
    <property type="evidence" value="ECO:0007669"/>
    <property type="project" value="TreeGrafter"/>
</dbReference>
<dbReference type="EMBL" id="KV926015">
    <property type="protein sequence ID" value="PIO35157.1"/>
    <property type="molecule type" value="Genomic_DNA"/>
</dbReference>
<dbReference type="GO" id="GO:0005905">
    <property type="term" value="C:clathrin-coated pit"/>
    <property type="evidence" value="ECO:0007669"/>
    <property type="project" value="TreeGrafter"/>
</dbReference>
<evidence type="ECO:0000256" key="1">
    <source>
        <dbReference type="SAM" id="MobiDB-lite"/>
    </source>
</evidence>
<name>A0A2G9S4V0_AQUCT</name>
<feature type="non-terminal residue" evidence="2">
    <location>
        <position position="165"/>
    </location>
</feature>
<feature type="region of interest" description="Disordered" evidence="1">
    <location>
        <begin position="32"/>
        <end position="98"/>
    </location>
</feature>
<feature type="region of interest" description="Disordered" evidence="1">
    <location>
        <begin position="146"/>
        <end position="165"/>
    </location>
</feature>
<dbReference type="Proteomes" id="UP000228934">
    <property type="component" value="Unassembled WGS sequence"/>
</dbReference>
<dbReference type="PANTHER" id="PTHR47695">
    <property type="entry name" value="PID DOMAIN-CONTAINING PROTEIN"/>
    <property type="match status" value="1"/>
</dbReference>
<reference evidence="2" key="2">
    <citation type="submission" date="2017-08" db="EMBL/GenBank/DDBJ databases">
        <title>Assembly of the North American Bullfrog Genome.</title>
        <authorList>
            <person name="Warren R.L."/>
            <person name="Vandervalk B.P."/>
            <person name="Kucuk E."/>
            <person name="Birol I."/>
            <person name="Helbing C."/>
            <person name="Pandoh P."/>
            <person name="Behsaz B."/>
            <person name="Mohamadi H."/>
            <person name="Chu J."/>
            <person name="Jackman S."/>
            <person name="Hammond S.A."/>
            <person name="Veldhoen N."/>
            <person name="Kirk H."/>
            <person name="Zhao Y."/>
            <person name="Coope R."/>
            <person name="Pleasance S."/>
            <person name="Moore R."/>
            <person name="Holt R."/>
        </authorList>
    </citation>
    <scope>NUCLEOTIDE SEQUENCE</scope>
    <source>
        <strain evidence="2">Bruno</strain>
        <tissue evidence="2">Liver</tissue>
    </source>
</reference>
<evidence type="ECO:0000313" key="2">
    <source>
        <dbReference type="EMBL" id="PIO35156.1"/>
    </source>
</evidence>